<evidence type="ECO:0000256" key="7">
    <source>
        <dbReference type="ARBA" id="ARBA00023163"/>
    </source>
</evidence>
<proteinExistence type="predicted"/>
<dbReference type="CDD" id="cd17536">
    <property type="entry name" value="REC_YesN-like"/>
    <property type="match status" value="1"/>
</dbReference>
<feature type="modified residue" description="4-aspartylphosphate" evidence="8">
    <location>
        <position position="54"/>
    </location>
</feature>
<dbReference type="PRINTS" id="PR00032">
    <property type="entry name" value="HTHARAC"/>
</dbReference>
<evidence type="ECO:0000256" key="4">
    <source>
        <dbReference type="ARBA" id="ARBA00023012"/>
    </source>
</evidence>
<feature type="domain" description="Response regulatory" evidence="10">
    <location>
        <begin position="2"/>
        <end position="119"/>
    </location>
</feature>
<evidence type="ECO:0000256" key="8">
    <source>
        <dbReference type="PROSITE-ProRule" id="PRU00169"/>
    </source>
</evidence>
<accession>A0ABS4JKJ8</accession>
<evidence type="ECO:0000256" key="3">
    <source>
        <dbReference type="ARBA" id="ARBA00022553"/>
    </source>
</evidence>
<dbReference type="Pfam" id="PF12833">
    <property type="entry name" value="HTH_18"/>
    <property type="match status" value="1"/>
</dbReference>
<dbReference type="Proteomes" id="UP001519288">
    <property type="component" value="Unassembled WGS sequence"/>
</dbReference>
<keyword evidence="2" id="KW-0963">Cytoplasm</keyword>
<keyword evidence="5" id="KW-0805">Transcription regulation</keyword>
<dbReference type="InterPro" id="IPR051552">
    <property type="entry name" value="HptR"/>
</dbReference>
<dbReference type="Pfam" id="PF00072">
    <property type="entry name" value="Response_reg"/>
    <property type="match status" value="1"/>
</dbReference>
<dbReference type="InterPro" id="IPR001789">
    <property type="entry name" value="Sig_transdc_resp-reg_receiver"/>
</dbReference>
<evidence type="ECO:0000313" key="11">
    <source>
        <dbReference type="EMBL" id="MBP2002239.1"/>
    </source>
</evidence>
<dbReference type="InterPro" id="IPR011006">
    <property type="entry name" value="CheY-like_superfamily"/>
</dbReference>
<dbReference type="SUPFAM" id="SSF52172">
    <property type="entry name" value="CheY-like"/>
    <property type="match status" value="1"/>
</dbReference>
<evidence type="ECO:0000259" key="10">
    <source>
        <dbReference type="PROSITE" id="PS50110"/>
    </source>
</evidence>
<comment type="subcellular location">
    <subcellularLocation>
        <location evidence="1">Cytoplasm</location>
    </subcellularLocation>
</comment>
<organism evidence="11 12">
    <name type="scientific">Paenibacillus shirakamiensis</name>
    <dbReference type="NCBI Taxonomy" id="1265935"/>
    <lineage>
        <taxon>Bacteria</taxon>
        <taxon>Bacillati</taxon>
        <taxon>Bacillota</taxon>
        <taxon>Bacilli</taxon>
        <taxon>Bacillales</taxon>
        <taxon>Paenibacillaceae</taxon>
        <taxon>Paenibacillus</taxon>
    </lineage>
</organism>
<keyword evidence="7" id="KW-0804">Transcription</keyword>
<sequence length="536" mass="62413">MKALIVDDERHVREAINLLADWHRHGITEVIQAADGEEAVELIQHASPQIVMTDMRMPRKDGAALLTWLKNHMPDIKVLVISGYDDFDLVRHAIRNGGMDYILKPVDPIALNEALTKAVDAWRAEEQSRQQMNQLNIQMNQMKPLYDDRLLTELVSGQHFNRSFLNELQERSLIPHTATFFSVAVLSDAQFDEGLLLKFHNRRHLLSFALINICGELLRNKGIAIRNINKLGEIVILYWDTSAPLSTVLTQINAGIRKTLQRNVHFGLCQQQNVLSEIPKAYAEAVDKLWKRNVIGNLRYLHEEHDQEHGRQASIRNTQQEERFRLAALSGSLEQMESEAAQWIAHVTEFGYLSPDHLVRWNTEWDWMQHHWSEPESLDSKQAEEQYELESSVTPLPLDETGQLDTERWTHQIVARLSAASRTLTQRHSKDNHTVRDIARFLEQHYNKDISLQDISSQFFLSREYISRKFKQEFGLTILDYLSDIRIRKAKLLLMNPHLRIMQVAEMVGYHDEKYFSKVFKKLEGRTPNEYRKDFI</sequence>
<dbReference type="SUPFAM" id="SSF46689">
    <property type="entry name" value="Homeodomain-like"/>
    <property type="match status" value="2"/>
</dbReference>
<evidence type="ECO:0000256" key="5">
    <source>
        <dbReference type="ARBA" id="ARBA00023015"/>
    </source>
</evidence>
<dbReference type="SMART" id="SM00448">
    <property type="entry name" value="REC"/>
    <property type="match status" value="1"/>
</dbReference>
<evidence type="ECO:0000313" key="12">
    <source>
        <dbReference type="Proteomes" id="UP001519288"/>
    </source>
</evidence>
<name>A0ABS4JKJ8_9BACL</name>
<comment type="caution">
    <text evidence="11">The sequence shown here is derived from an EMBL/GenBank/DDBJ whole genome shotgun (WGS) entry which is preliminary data.</text>
</comment>
<keyword evidence="4" id="KW-0902">Two-component regulatory system</keyword>
<gene>
    <name evidence="11" type="ORF">J2Z69_003311</name>
</gene>
<dbReference type="Gene3D" id="3.40.50.2300">
    <property type="match status" value="1"/>
</dbReference>
<dbReference type="EMBL" id="JAGGLD010000007">
    <property type="protein sequence ID" value="MBP2002239.1"/>
    <property type="molecule type" value="Genomic_DNA"/>
</dbReference>
<keyword evidence="6" id="KW-0238">DNA-binding</keyword>
<dbReference type="PROSITE" id="PS01124">
    <property type="entry name" value="HTH_ARAC_FAMILY_2"/>
    <property type="match status" value="1"/>
</dbReference>
<keyword evidence="3 8" id="KW-0597">Phosphoprotein</keyword>
<dbReference type="PANTHER" id="PTHR42713">
    <property type="entry name" value="HISTIDINE KINASE-RELATED"/>
    <property type="match status" value="1"/>
</dbReference>
<dbReference type="InterPro" id="IPR018060">
    <property type="entry name" value="HTH_AraC"/>
</dbReference>
<dbReference type="PANTHER" id="PTHR42713:SF3">
    <property type="entry name" value="TRANSCRIPTIONAL REGULATORY PROTEIN HPTR"/>
    <property type="match status" value="1"/>
</dbReference>
<keyword evidence="12" id="KW-1185">Reference proteome</keyword>
<evidence type="ECO:0000256" key="6">
    <source>
        <dbReference type="ARBA" id="ARBA00023125"/>
    </source>
</evidence>
<evidence type="ECO:0000259" key="9">
    <source>
        <dbReference type="PROSITE" id="PS01124"/>
    </source>
</evidence>
<evidence type="ECO:0000256" key="1">
    <source>
        <dbReference type="ARBA" id="ARBA00004496"/>
    </source>
</evidence>
<dbReference type="Gene3D" id="1.10.10.60">
    <property type="entry name" value="Homeodomain-like"/>
    <property type="match status" value="2"/>
</dbReference>
<dbReference type="InterPro" id="IPR009057">
    <property type="entry name" value="Homeodomain-like_sf"/>
</dbReference>
<evidence type="ECO:0000256" key="2">
    <source>
        <dbReference type="ARBA" id="ARBA00022490"/>
    </source>
</evidence>
<dbReference type="PROSITE" id="PS00041">
    <property type="entry name" value="HTH_ARAC_FAMILY_1"/>
    <property type="match status" value="1"/>
</dbReference>
<reference evidence="11 12" key="1">
    <citation type="submission" date="2021-03" db="EMBL/GenBank/DDBJ databases">
        <title>Genomic Encyclopedia of Type Strains, Phase IV (KMG-IV): sequencing the most valuable type-strain genomes for metagenomic binning, comparative biology and taxonomic classification.</title>
        <authorList>
            <person name="Goeker M."/>
        </authorList>
    </citation>
    <scope>NUCLEOTIDE SEQUENCE [LARGE SCALE GENOMIC DNA]</scope>
    <source>
        <strain evidence="11 12">DSM 26806</strain>
    </source>
</reference>
<feature type="domain" description="HTH araC/xylS-type" evidence="9">
    <location>
        <begin position="436"/>
        <end position="534"/>
    </location>
</feature>
<dbReference type="InterPro" id="IPR018062">
    <property type="entry name" value="HTH_AraC-typ_CS"/>
</dbReference>
<dbReference type="InterPro" id="IPR020449">
    <property type="entry name" value="Tscrpt_reg_AraC-type_HTH"/>
</dbReference>
<dbReference type="RefSeq" id="WP_209864950.1">
    <property type="nucleotide sequence ID" value="NZ_JAGGLD010000007.1"/>
</dbReference>
<dbReference type="SMART" id="SM00342">
    <property type="entry name" value="HTH_ARAC"/>
    <property type="match status" value="1"/>
</dbReference>
<protein>
    <submittedName>
        <fullName evidence="11">Two-component system response regulator YesN</fullName>
    </submittedName>
</protein>
<dbReference type="PROSITE" id="PS50110">
    <property type="entry name" value="RESPONSE_REGULATORY"/>
    <property type="match status" value="1"/>
</dbReference>